<keyword evidence="8 12" id="KW-0406">Ion transport</keyword>
<dbReference type="RefSeq" id="YP_009144584.1">
    <property type="nucleotide sequence ID" value="NC_027260.1"/>
</dbReference>
<geneLocation type="mitochondrion" evidence="14"/>
<keyword evidence="11" id="KW-0066">ATP synthesis</keyword>
<dbReference type="InterPro" id="IPR050635">
    <property type="entry name" value="ATPase_protein_8"/>
</dbReference>
<dbReference type="GO" id="GO:0015986">
    <property type="term" value="P:proton motive force-driven ATP synthesis"/>
    <property type="evidence" value="ECO:0007669"/>
    <property type="project" value="InterPro"/>
</dbReference>
<evidence type="ECO:0000313" key="14">
    <source>
        <dbReference type="EMBL" id="AKJ76804.1"/>
    </source>
</evidence>
<keyword evidence="6 12" id="KW-0375">Hydrogen ion transport</keyword>
<reference evidence="14" key="1">
    <citation type="journal article" date="2015" name="Mitochondrial DNA">
        <title>The complete mitochondrial genome of the white-throated tinamou (Tinamus guttatus).</title>
        <authorList>
            <person name="An M."/>
            <person name="Zhang Z."/>
            <person name="Li X."/>
            <person name="Yang S."/>
        </authorList>
    </citation>
    <scope>NUCLEOTIDE SEQUENCE</scope>
</reference>
<dbReference type="InterPro" id="IPR001421">
    <property type="entry name" value="ATP8_metazoa"/>
</dbReference>
<dbReference type="GO" id="GO:0015078">
    <property type="term" value="F:proton transmembrane transporter activity"/>
    <property type="evidence" value="ECO:0007669"/>
    <property type="project" value="InterPro"/>
</dbReference>
<evidence type="ECO:0000256" key="11">
    <source>
        <dbReference type="ARBA" id="ARBA00023310"/>
    </source>
</evidence>
<dbReference type="EMBL" id="KR149454">
    <property type="protein sequence ID" value="AKJ76804.1"/>
    <property type="molecule type" value="Genomic_DNA"/>
</dbReference>
<keyword evidence="9 12" id="KW-0496">Mitochondrion</keyword>
<dbReference type="GO" id="GO:0045259">
    <property type="term" value="C:proton-transporting ATP synthase complex"/>
    <property type="evidence" value="ECO:0007669"/>
    <property type="project" value="UniProtKB-KW"/>
</dbReference>
<keyword evidence="7 13" id="KW-1133">Transmembrane helix</keyword>
<organism evidence="14">
    <name type="scientific">Tinamus guttatus</name>
    <name type="common">White-throated tinamou</name>
    <dbReference type="NCBI Taxonomy" id="94827"/>
    <lineage>
        <taxon>Eukaryota</taxon>
        <taxon>Metazoa</taxon>
        <taxon>Chordata</taxon>
        <taxon>Craniata</taxon>
        <taxon>Vertebrata</taxon>
        <taxon>Euteleostomi</taxon>
        <taxon>Archelosauria</taxon>
        <taxon>Archosauria</taxon>
        <taxon>Dinosauria</taxon>
        <taxon>Saurischia</taxon>
        <taxon>Theropoda</taxon>
        <taxon>Coelurosauria</taxon>
        <taxon>Aves</taxon>
        <taxon>Palaeognathae</taxon>
        <taxon>Tinamiformes</taxon>
        <taxon>Tinamidae</taxon>
        <taxon>Tinamus</taxon>
    </lineage>
</organism>
<evidence type="ECO:0000256" key="4">
    <source>
        <dbReference type="ARBA" id="ARBA00022547"/>
    </source>
</evidence>
<gene>
    <name evidence="14" type="primary">ATP8</name>
</gene>
<keyword evidence="10 13" id="KW-0472">Membrane</keyword>
<evidence type="ECO:0000256" key="7">
    <source>
        <dbReference type="ARBA" id="ARBA00022989"/>
    </source>
</evidence>
<evidence type="ECO:0000256" key="1">
    <source>
        <dbReference type="ARBA" id="ARBA00004304"/>
    </source>
</evidence>
<name>A0A0G3F0J5_TINGU</name>
<evidence type="ECO:0000256" key="13">
    <source>
        <dbReference type="SAM" id="Phobius"/>
    </source>
</evidence>
<evidence type="ECO:0000313" key="15">
    <source>
        <dbReference type="EMBL" id="QNN84149.1"/>
    </source>
</evidence>
<comment type="subcellular location">
    <subcellularLocation>
        <location evidence="1 12">Mitochondrion membrane</location>
        <topology evidence="1 12">Single-pass membrane protein</topology>
    </subcellularLocation>
</comment>
<evidence type="ECO:0000256" key="12">
    <source>
        <dbReference type="RuleBase" id="RU003661"/>
    </source>
</evidence>
<evidence type="ECO:0000256" key="2">
    <source>
        <dbReference type="ARBA" id="ARBA00008892"/>
    </source>
</evidence>
<sequence>MPQLNPNPWFFIMTSLWIIFLLIMQPKSSAMYFPNPPSHKTKSTLKPLPWYWPWT</sequence>
<dbReference type="EMBL" id="MN356150">
    <property type="protein sequence ID" value="QNN84149.1"/>
    <property type="molecule type" value="Genomic_DNA"/>
</dbReference>
<dbReference type="PANTHER" id="PTHR39937">
    <property type="entry name" value="ATP SYNTHASE PROTEIN 8"/>
    <property type="match status" value="1"/>
</dbReference>
<proteinExistence type="inferred from homology"/>
<keyword evidence="5 12" id="KW-0812">Transmembrane</keyword>
<dbReference type="PANTHER" id="PTHR39937:SF1">
    <property type="entry name" value="ATP SYNTHASE PROTEIN 8"/>
    <property type="match status" value="1"/>
</dbReference>
<reference evidence="15" key="2">
    <citation type="submission" date="2019-08" db="EMBL/GenBank/DDBJ databases">
        <title>Densely sampling genomes across the diversity of birds increases power of comparative genomics analyses.</title>
        <authorList>
            <consortium name="B10K project Consortium"/>
            <person name="Feng S."/>
            <person name="Stiller J."/>
            <person name="Andreu-Sanchez S."/>
            <person name="Margaryan A."/>
            <person name="Chen W."/>
            <person name="Paten B."/>
            <person name="Zhang G."/>
        </authorList>
    </citation>
    <scope>NUCLEOTIDE SEQUENCE</scope>
</reference>
<evidence type="ECO:0000256" key="9">
    <source>
        <dbReference type="ARBA" id="ARBA00023128"/>
    </source>
</evidence>
<keyword evidence="3 12" id="KW-0813">Transport</keyword>
<comment type="similarity">
    <text evidence="2 12">Belongs to the ATPase protein 8 family.</text>
</comment>
<dbReference type="AlphaFoldDB" id="A0A0G3F0J5"/>
<evidence type="ECO:0000256" key="3">
    <source>
        <dbReference type="ARBA" id="ARBA00022448"/>
    </source>
</evidence>
<protein>
    <recommendedName>
        <fullName evidence="12">ATP synthase complex subunit 8</fullName>
    </recommendedName>
</protein>
<dbReference type="GO" id="GO:0031966">
    <property type="term" value="C:mitochondrial membrane"/>
    <property type="evidence" value="ECO:0007669"/>
    <property type="project" value="UniProtKB-SubCell"/>
</dbReference>
<accession>A0A0G3F0J5</accession>
<evidence type="ECO:0000256" key="8">
    <source>
        <dbReference type="ARBA" id="ARBA00023065"/>
    </source>
</evidence>
<evidence type="ECO:0000256" key="5">
    <source>
        <dbReference type="ARBA" id="ARBA00022692"/>
    </source>
</evidence>
<evidence type="ECO:0000256" key="6">
    <source>
        <dbReference type="ARBA" id="ARBA00022781"/>
    </source>
</evidence>
<dbReference type="Pfam" id="PF00895">
    <property type="entry name" value="ATP-synt_8"/>
    <property type="match status" value="1"/>
</dbReference>
<evidence type="ECO:0000256" key="10">
    <source>
        <dbReference type="ARBA" id="ARBA00023136"/>
    </source>
</evidence>
<feature type="transmembrane region" description="Helical" evidence="13">
    <location>
        <begin position="6"/>
        <end position="24"/>
    </location>
</feature>
<keyword evidence="4 12" id="KW-0138">CF(0)</keyword>